<protein>
    <submittedName>
        <fullName evidence="2">Uncharacterized protein</fullName>
    </submittedName>
</protein>
<accession>A0A8H3BTG9</accession>
<organism evidence="2 3">
    <name type="scientific">Rhizoctonia solani</name>
    <dbReference type="NCBI Taxonomy" id="456999"/>
    <lineage>
        <taxon>Eukaryota</taxon>
        <taxon>Fungi</taxon>
        <taxon>Dikarya</taxon>
        <taxon>Basidiomycota</taxon>
        <taxon>Agaricomycotina</taxon>
        <taxon>Agaricomycetes</taxon>
        <taxon>Cantharellales</taxon>
        <taxon>Ceratobasidiaceae</taxon>
        <taxon>Rhizoctonia</taxon>
    </lineage>
</organism>
<evidence type="ECO:0000313" key="2">
    <source>
        <dbReference type="EMBL" id="CAE6466486.1"/>
    </source>
</evidence>
<reference evidence="2" key="1">
    <citation type="submission" date="2021-01" db="EMBL/GenBank/DDBJ databases">
        <authorList>
            <person name="Kaushik A."/>
        </authorList>
    </citation>
    <scope>NUCLEOTIDE SEQUENCE</scope>
    <source>
        <strain evidence="2">AG3-T5</strain>
    </source>
</reference>
<sequence>MGEYSKRKRSSRNNVKKARRKLAEGMVAQNVKGGKNGYSSAGMIQTGELVSSDTVVENTELEHLLAPDPSLQSDSVITGPLGHEPNEHPKQAAHSTPGASENGAVDVGHMGNAPNNPDDVELSLDGTQGGQQHQEGTGDNGPLVEEDSGSESSEYEIKVDTHLISVVEAKQLVTAIEQAQAAAEAACQYNREAKRPVIDELTKRRILLMTSSLNLCCYLGCGMTKALLTAAASLGLGPWAARMARKWIRQFQATGELPENLYGKWNSSIIKDEDFSQMIQEHLRSKGQYAQAHDIREFFQTEEAQPF</sequence>
<feature type="region of interest" description="Disordered" evidence="1">
    <location>
        <begin position="64"/>
        <end position="154"/>
    </location>
</feature>
<evidence type="ECO:0000313" key="3">
    <source>
        <dbReference type="Proteomes" id="UP000663841"/>
    </source>
</evidence>
<proteinExistence type="predicted"/>
<gene>
    <name evidence="2" type="ORF">RDB_LOCUS165711</name>
</gene>
<dbReference type="AlphaFoldDB" id="A0A8H3BTG9"/>
<dbReference type="EMBL" id="CAJMWW010000326">
    <property type="protein sequence ID" value="CAE6466486.1"/>
    <property type="molecule type" value="Genomic_DNA"/>
</dbReference>
<feature type="region of interest" description="Disordered" evidence="1">
    <location>
        <begin position="1"/>
        <end position="41"/>
    </location>
</feature>
<dbReference type="Proteomes" id="UP000663841">
    <property type="component" value="Unassembled WGS sequence"/>
</dbReference>
<evidence type="ECO:0000256" key="1">
    <source>
        <dbReference type="SAM" id="MobiDB-lite"/>
    </source>
</evidence>
<name>A0A8H3BTG9_9AGAM</name>
<comment type="caution">
    <text evidence="2">The sequence shown here is derived from an EMBL/GenBank/DDBJ whole genome shotgun (WGS) entry which is preliminary data.</text>
</comment>
<feature type="compositionally biased region" description="Basic residues" evidence="1">
    <location>
        <begin position="1"/>
        <end position="20"/>
    </location>
</feature>